<feature type="domain" description="VTT" evidence="11">
    <location>
        <begin position="91"/>
        <end position="206"/>
    </location>
</feature>
<evidence type="ECO:0000256" key="10">
    <source>
        <dbReference type="SAM" id="Phobius"/>
    </source>
</evidence>
<dbReference type="OrthoDB" id="166803at2759"/>
<dbReference type="GO" id="GO:0016192">
    <property type="term" value="P:vesicle-mediated transport"/>
    <property type="evidence" value="ECO:0007669"/>
    <property type="project" value="TreeGrafter"/>
</dbReference>
<evidence type="ECO:0000256" key="6">
    <source>
        <dbReference type="ARBA" id="ARBA00022692"/>
    </source>
</evidence>
<dbReference type="EMBL" id="KZ858976">
    <property type="protein sequence ID" value="RDW26640.1"/>
    <property type="molecule type" value="Genomic_DNA"/>
</dbReference>
<organism evidence="12 14">
    <name type="scientific">Yarrowia lipolytica</name>
    <name type="common">Candida lipolytica</name>
    <dbReference type="NCBI Taxonomy" id="4952"/>
    <lineage>
        <taxon>Eukaryota</taxon>
        <taxon>Fungi</taxon>
        <taxon>Dikarya</taxon>
        <taxon>Ascomycota</taxon>
        <taxon>Saccharomycotina</taxon>
        <taxon>Dipodascomycetes</taxon>
        <taxon>Dipodascales</taxon>
        <taxon>Dipodascales incertae sedis</taxon>
        <taxon>Yarrowia</taxon>
    </lineage>
</organism>
<dbReference type="Proteomes" id="UP000182444">
    <property type="component" value="Chromosome 1D"/>
</dbReference>
<keyword evidence="8" id="KW-0333">Golgi apparatus</keyword>
<feature type="transmembrane region" description="Helical" evidence="10">
    <location>
        <begin position="71"/>
        <end position="94"/>
    </location>
</feature>
<evidence type="ECO:0000256" key="5">
    <source>
        <dbReference type="ARBA" id="ARBA00020673"/>
    </source>
</evidence>
<evidence type="ECO:0000256" key="8">
    <source>
        <dbReference type="ARBA" id="ARBA00023034"/>
    </source>
</evidence>
<keyword evidence="7 10" id="KW-1133">Transmembrane helix</keyword>
<evidence type="ECO:0000259" key="11">
    <source>
        <dbReference type="Pfam" id="PF09335"/>
    </source>
</evidence>
<reference evidence="13 15" key="2">
    <citation type="submission" date="2018-07" db="EMBL/GenBank/DDBJ databases">
        <title>Draft Genome Assemblies for Five Robust Yarrowia lipolytica Strains Exhibiting High Lipid Production and Pentose Sugar Utilization and Sugar Alcohol Secretion from Undetoxified Lignocellulosic Biomass Hydrolysates.</title>
        <authorList>
            <consortium name="DOE Joint Genome Institute"/>
            <person name="Walker C."/>
            <person name="Ryu S."/>
            <person name="Na H."/>
            <person name="Zane M."/>
            <person name="LaButti K."/>
            <person name="Lipzen A."/>
            <person name="Haridas S."/>
            <person name="Barry K."/>
            <person name="Grigoriev I.V."/>
            <person name="Quarterman J."/>
            <person name="Slininger P."/>
            <person name="Dien B."/>
            <person name="Trinh C.T."/>
        </authorList>
    </citation>
    <scope>NUCLEOTIDE SEQUENCE [LARGE SCALE GENOMIC DNA]</scope>
    <source>
        <strain evidence="13 15">YB392</strain>
    </source>
</reference>
<proteinExistence type="inferred from homology"/>
<dbReference type="EMBL" id="CP017556">
    <property type="protein sequence ID" value="AOW04290.1"/>
    <property type="molecule type" value="Genomic_DNA"/>
</dbReference>
<accession>A0A1H6Q0H7</accession>
<protein>
    <recommendedName>
        <fullName evidence="4">Golgi apparatus membrane protein TVP38</fullName>
    </recommendedName>
    <alternativeName>
        <fullName evidence="5">Golgi apparatus membrane protein tvp38</fullName>
    </alternativeName>
</protein>
<dbReference type="KEGG" id="yli:2911145"/>
<dbReference type="VEuPathDB" id="FungiDB:YALI0_D18942g"/>
<evidence type="ECO:0000313" key="13">
    <source>
        <dbReference type="EMBL" id="RDW26640.1"/>
    </source>
</evidence>
<gene>
    <name evidence="13" type="ORF">B0I71DRAFT_130576</name>
    <name evidence="12" type="ORF">YALI1_D24026g</name>
</gene>
<evidence type="ECO:0000256" key="4">
    <source>
        <dbReference type="ARBA" id="ARBA00013533"/>
    </source>
</evidence>
<name>A0A1H6Q0H7_YARLL</name>
<keyword evidence="9 10" id="KW-0472">Membrane</keyword>
<dbReference type="GO" id="GO:0000022">
    <property type="term" value="P:mitotic spindle elongation"/>
    <property type="evidence" value="ECO:0007669"/>
    <property type="project" value="TreeGrafter"/>
</dbReference>
<evidence type="ECO:0000313" key="14">
    <source>
        <dbReference type="Proteomes" id="UP000182444"/>
    </source>
</evidence>
<feature type="transmembrane region" description="Helical" evidence="10">
    <location>
        <begin position="106"/>
        <end position="126"/>
    </location>
</feature>
<dbReference type="AlphaFoldDB" id="A0A1H6Q0H7"/>
<evidence type="ECO:0000256" key="2">
    <source>
        <dbReference type="ARBA" id="ARBA00004653"/>
    </source>
</evidence>
<comment type="subcellular location">
    <subcellularLocation>
        <location evidence="2">Golgi apparatus membrane</location>
        <topology evidence="2">Multi-pass membrane protein</topology>
    </subcellularLocation>
</comment>
<evidence type="ECO:0000313" key="15">
    <source>
        <dbReference type="Proteomes" id="UP000256601"/>
    </source>
</evidence>
<evidence type="ECO:0000256" key="1">
    <source>
        <dbReference type="ARBA" id="ARBA00002978"/>
    </source>
</evidence>
<dbReference type="RefSeq" id="XP_503009.1">
    <property type="nucleotide sequence ID" value="XM_503009.1"/>
</dbReference>
<dbReference type="PANTHER" id="PTHR47549:SF1">
    <property type="entry name" value="GOLGI APPARATUS MEMBRANE PROTEIN TVP38"/>
    <property type="match status" value="1"/>
</dbReference>
<comment type="function">
    <text evidence="1">Golgi membrane protein involved in vesicular trafficking and spindle migration.</text>
</comment>
<feature type="transmembrane region" description="Helical" evidence="10">
    <location>
        <begin position="32"/>
        <end position="51"/>
    </location>
</feature>
<feature type="transmembrane region" description="Helical" evidence="10">
    <location>
        <begin position="225"/>
        <end position="243"/>
    </location>
</feature>
<evidence type="ECO:0000256" key="7">
    <source>
        <dbReference type="ARBA" id="ARBA00022989"/>
    </source>
</evidence>
<evidence type="ECO:0000256" key="3">
    <source>
        <dbReference type="ARBA" id="ARBA00008640"/>
    </source>
</evidence>
<sequence length="277" mass="30387">MHPVISDALRNAHGTYHAALDRYYALTTKQRIAVWLGLGFAGFMGLGFLIWHQTLIAWLVGFAEKVHDTPFAWVGLFLAICIISFPPLIGYSMISTFCGMAYGFPNGWPLLAAATIIGSTASFLIVSRRFANYARHLAQTNTKFAALTQTMEKDSFALLWMIRLCPLPYSLSNGALASIPSITPQAFALATAITSPKLLIHVFVGDRLARLGQGEKDWTSTLVDFLSIGIAVSAGAITAYIVYTRTLQRAAEIEAEQHPNLDELDVLDDDEFIVNDV</sequence>
<dbReference type="GeneID" id="2911145"/>
<dbReference type="InterPro" id="IPR051076">
    <property type="entry name" value="Golgi_membrane_TVP38/TMEM64"/>
</dbReference>
<dbReference type="eggNOG" id="KOG3140">
    <property type="taxonomic scope" value="Eukaryota"/>
</dbReference>
<dbReference type="PANTHER" id="PTHR47549">
    <property type="entry name" value="GOLGI APPARATUS MEMBRANE PROTEIN TVP38-RELATED"/>
    <property type="match status" value="1"/>
</dbReference>
<dbReference type="OMA" id="KWQALET"/>
<dbReference type="InterPro" id="IPR032816">
    <property type="entry name" value="VTT_dom"/>
</dbReference>
<dbReference type="Proteomes" id="UP000256601">
    <property type="component" value="Unassembled WGS sequence"/>
</dbReference>
<dbReference type="Pfam" id="PF09335">
    <property type="entry name" value="VTT_dom"/>
    <property type="match status" value="1"/>
</dbReference>
<dbReference type="GO" id="GO:0000139">
    <property type="term" value="C:Golgi membrane"/>
    <property type="evidence" value="ECO:0007669"/>
    <property type="project" value="UniProtKB-SubCell"/>
</dbReference>
<reference evidence="12 14" key="1">
    <citation type="journal article" date="2016" name="PLoS ONE">
        <title>Sequence Assembly of Yarrowia lipolytica Strain W29/CLIB89 Shows Transposable Element Diversity.</title>
        <authorList>
            <person name="Magnan C."/>
            <person name="Yu J."/>
            <person name="Chang I."/>
            <person name="Jahn E."/>
            <person name="Kanomata Y."/>
            <person name="Wu J."/>
            <person name="Zeller M."/>
            <person name="Oakes M."/>
            <person name="Baldi P."/>
            <person name="Sandmeyer S."/>
        </authorList>
    </citation>
    <scope>NUCLEOTIDE SEQUENCE [LARGE SCALE GENOMIC DNA]</scope>
    <source>
        <strain evidence="12">CLIB89</strain>
        <strain evidence="14">CLIB89(W29)</strain>
    </source>
</reference>
<keyword evidence="6 10" id="KW-0812">Transmembrane</keyword>
<dbReference type="VEuPathDB" id="FungiDB:YALI1_D24026g"/>
<comment type="similarity">
    <text evidence="3">Belongs to the TVP38/TMEM64 family.</text>
</comment>
<evidence type="ECO:0000256" key="9">
    <source>
        <dbReference type="ARBA" id="ARBA00023136"/>
    </source>
</evidence>
<evidence type="ECO:0000313" key="12">
    <source>
        <dbReference type="EMBL" id="AOW04290.1"/>
    </source>
</evidence>